<gene>
    <name evidence="3" type="ORF">VNO77_01855</name>
</gene>
<dbReference type="EMBL" id="JAYMYQ010000001">
    <property type="protein sequence ID" value="KAK7359888.1"/>
    <property type="molecule type" value="Genomic_DNA"/>
</dbReference>
<evidence type="ECO:0000313" key="4">
    <source>
        <dbReference type="Proteomes" id="UP001367508"/>
    </source>
</evidence>
<keyword evidence="4" id="KW-1185">Reference proteome</keyword>
<dbReference type="PANTHER" id="PTHR35493">
    <property type="entry name" value="STRUCTURAL MAINTENANCE OF CHROMOSOMES PROTEIN"/>
    <property type="match status" value="1"/>
</dbReference>
<accession>A0AAN9MYD8</accession>
<evidence type="ECO:0000256" key="2">
    <source>
        <dbReference type="SAM" id="MobiDB-lite"/>
    </source>
</evidence>
<dbReference type="PANTHER" id="PTHR35493:SF1">
    <property type="entry name" value="STRUCTURAL MAINTENANCE OF CHROMOSOMES PROTEIN"/>
    <property type="match status" value="1"/>
</dbReference>
<evidence type="ECO:0000256" key="1">
    <source>
        <dbReference type="SAM" id="Coils"/>
    </source>
</evidence>
<reference evidence="3 4" key="1">
    <citation type="submission" date="2024-01" db="EMBL/GenBank/DDBJ databases">
        <title>The genomes of 5 underutilized Papilionoideae crops provide insights into root nodulation and disease resistanc.</title>
        <authorList>
            <person name="Jiang F."/>
        </authorList>
    </citation>
    <scope>NUCLEOTIDE SEQUENCE [LARGE SCALE GENOMIC DNA]</scope>
    <source>
        <strain evidence="3">LVBAO_FW01</strain>
        <tissue evidence="3">Leaves</tissue>
    </source>
</reference>
<sequence>MASCVKPSSSSSRYTSYDSRSSTSSYFSDPSSSRDFNNPKPSSSSRALIKTKSSKVDPTFTTMVKKFIDKKPKSGNTATRLIIPSDFVAQNLKKDAKKVAGFSSLHKKLFGKVTPSSDKKDKVKALTEVKANTRTLAMVLRSERELLTINKDQEMQISHLNQMLEDKNKELEKLKDLCLKQREEIRSLKSAILFPDVMNSQLQELLEKQGSELKQAKQVIPALQQQVSSLTGQLQSLADDLAEVKANKYSAKAGLLGYATSPTTPTPVREDASNSWEFSSDDQSDDLLLNDLNPCLTPCNAKSRSREFEGRGSGSMHDECLSEDDVKVYPEMDSSSYDLKFSKSSDCCHNSSERSVTTKAGRRSDESKLAYGGRMNRKLA</sequence>
<evidence type="ECO:0000313" key="3">
    <source>
        <dbReference type="EMBL" id="KAK7359888.1"/>
    </source>
</evidence>
<feature type="coiled-coil region" evidence="1">
    <location>
        <begin position="150"/>
        <end position="247"/>
    </location>
</feature>
<feature type="region of interest" description="Disordered" evidence="2">
    <location>
        <begin position="342"/>
        <end position="380"/>
    </location>
</feature>
<organism evidence="3 4">
    <name type="scientific">Canavalia gladiata</name>
    <name type="common">Sword bean</name>
    <name type="synonym">Dolichos gladiatus</name>
    <dbReference type="NCBI Taxonomy" id="3824"/>
    <lineage>
        <taxon>Eukaryota</taxon>
        <taxon>Viridiplantae</taxon>
        <taxon>Streptophyta</taxon>
        <taxon>Embryophyta</taxon>
        <taxon>Tracheophyta</taxon>
        <taxon>Spermatophyta</taxon>
        <taxon>Magnoliopsida</taxon>
        <taxon>eudicotyledons</taxon>
        <taxon>Gunneridae</taxon>
        <taxon>Pentapetalae</taxon>
        <taxon>rosids</taxon>
        <taxon>fabids</taxon>
        <taxon>Fabales</taxon>
        <taxon>Fabaceae</taxon>
        <taxon>Papilionoideae</taxon>
        <taxon>50 kb inversion clade</taxon>
        <taxon>NPAAA clade</taxon>
        <taxon>indigoferoid/millettioid clade</taxon>
        <taxon>Phaseoleae</taxon>
        <taxon>Canavalia</taxon>
    </lineage>
</organism>
<name>A0AAN9MYD8_CANGL</name>
<protein>
    <submittedName>
        <fullName evidence="3">Uncharacterized protein</fullName>
    </submittedName>
</protein>
<feature type="compositionally biased region" description="Polar residues" evidence="2">
    <location>
        <begin position="347"/>
        <end position="358"/>
    </location>
</feature>
<proteinExistence type="predicted"/>
<dbReference type="Proteomes" id="UP001367508">
    <property type="component" value="Unassembled WGS sequence"/>
</dbReference>
<keyword evidence="1" id="KW-0175">Coiled coil</keyword>
<feature type="compositionally biased region" description="Low complexity" evidence="2">
    <location>
        <begin position="7"/>
        <end position="36"/>
    </location>
</feature>
<dbReference type="AlphaFoldDB" id="A0AAN9MYD8"/>
<comment type="caution">
    <text evidence="3">The sequence shown here is derived from an EMBL/GenBank/DDBJ whole genome shotgun (WGS) entry which is preliminary data.</text>
</comment>
<feature type="region of interest" description="Disordered" evidence="2">
    <location>
        <begin position="1"/>
        <end position="49"/>
    </location>
</feature>